<evidence type="ECO:0000256" key="1">
    <source>
        <dbReference type="SAM" id="MobiDB-lite"/>
    </source>
</evidence>
<feature type="signal peptide" evidence="3">
    <location>
        <begin position="1"/>
        <end position="15"/>
    </location>
</feature>
<dbReference type="Proteomes" id="UP000591131">
    <property type="component" value="Unassembled WGS sequence"/>
</dbReference>
<name>A0A7J6LJK1_PERCH</name>
<evidence type="ECO:0000256" key="2">
    <source>
        <dbReference type="SAM" id="Phobius"/>
    </source>
</evidence>
<gene>
    <name evidence="4" type="ORF">FOL47_007578</name>
</gene>
<keyword evidence="3" id="KW-0732">Signal</keyword>
<sequence length="156" mass="16297">MLFAAALLILMVADAVDFSGINLDGPTTPAPFKMVGDISHSMEEFYDSIESEGQQEASSVMPTGQQFGTTTEPTSSGQPGIESSPENLIHGAGADYPAGLLAAILAVTLCLLVASLAQFWVMFKLLSKVSVVLANVGKGKELKQGVLRPADVELGL</sequence>
<feature type="transmembrane region" description="Helical" evidence="2">
    <location>
        <begin position="100"/>
        <end position="123"/>
    </location>
</feature>
<keyword evidence="5" id="KW-1185">Reference proteome</keyword>
<evidence type="ECO:0000313" key="5">
    <source>
        <dbReference type="Proteomes" id="UP000591131"/>
    </source>
</evidence>
<accession>A0A7J6LJK1</accession>
<dbReference type="EMBL" id="JAAPAO010000451">
    <property type="protein sequence ID" value="KAF4659465.1"/>
    <property type="molecule type" value="Genomic_DNA"/>
</dbReference>
<keyword evidence="2" id="KW-1133">Transmembrane helix</keyword>
<evidence type="ECO:0000313" key="4">
    <source>
        <dbReference type="EMBL" id="KAF4659465.1"/>
    </source>
</evidence>
<feature type="compositionally biased region" description="Polar residues" evidence="1">
    <location>
        <begin position="57"/>
        <end position="78"/>
    </location>
</feature>
<feature type="chain" id="PRO_5029581336" evidence="3">
    <location>
        <begin position="16"/>
        <end position="156"/>
    </location>
</feature>
<evidence type="ECO:0000256" key="3">
    <source>
        <dbReference type="SAM" id="SignalP"/>
    </source>
</evidence>
<proteinExistence type="predicted"/>
<keyword evidence="2" id="KW-0472">Membrane</keyword>
<keyword evidence="2" id="KW-0812">Transmembrane</keyword>
<organism evidence="4 5">
    <name type="scientific">Perkinsus chesapeaki</name>
    <name type="common">Clam parasite</name>
    <name type="synonym">Perkinsus andrewsi</name>
    <dbReference type="NCBI Taxonomy" id="330153"/>
    <lineage>
        <taxon>Eukaryota</taxon>
        <taxon>Sar</taxon>
        <taxon>Alveolata</taxon>
        <taxon>Perkinsozoa</taxon>
        <taxon>Perkinsea</taxon>
        <taxon>Perkinsida</taxon>
        <taxon>Perkinsidae</taxon>
        <taxon>Perkinsus</taxon>
    </lineage>
</organism>
<protein>
    <submittedName>
        <fullName evidence="4">Uncharacterized protein</fullName>
    </submittedName>
</protein>
<dbReference type="AlphaFoldDB" id="A0A7J6LJK1"/>
<feature type="region of interest" description="Disordered" evidence="1">
    <location>
        <begin position="57"/>
        <end position="86"/>
    </location>
</feature>
<comment type="caution">
    <text evidence="4">The sequence shown here is derived from an EMBL/GenBank/DDBJ whole genome shotgun (WGS) entry which is preliminary data.</text>
</comment>
<reference evidence="4 5" key="1">
    <citation type="submission" date="2020-04" db="EMBL/GenBank/DDBJ databases">
        <title>Perkinsus chesapeaki whole genome sequence.</title>
        <authorList>
            <person name="Bogema D.R."/>
        </authorList>
    </citation>
    <scope>NUCLEOTIDE SEQUENCE [LARGE SCALE GENOMIC DNA]</scope>
    <source>
        <strain evidence="4">ATCC PRA-425</strain>
    </source>
</reference>